<keyword evidence="8" id="KW-0143">Chaperone</keyword>
<dbReference type="RefSeq" id="WP_203628110.1">
    <property type="nucleotide sequence ID" value="NZ_BOLQ01000018.1"/>
</dbReference>
<dbReference type="PANTHER" id="PTHR12428">
    <property type="entry name" value="OXA1"/>
    <property type="match status" value="1"/>
</dbReference>
<dbReference type="CDD" id="cd20070">
    <property type="entry name" value="5TM_YidC_Alb3"/>
    <property type="match status" value="1"/>
</dbReference>
<feature type="transmembrane region" description="Helical" evidence="11">
    <location>
        <begin position="149"/>
        <end position="168"/>
    </location>
</feature>
<evidence type="ECO:0000256" key="1">
    <source>
        <dbReference type="ARBA" id="ARBA00004651"/>
    </source>
</evidence>
<evidence type="ECO:0000256" key="5">
    <source>
        <dbReference type="ARBA" id="ARBA00022927"/>
    </source>
</evidence>
<dbReference type="Pfam" id="PF02096">
    <property type="entry name" value="60KD_IMP"/>
    <property type="match status" value="1"/>
</dbReference>
<evidence type="ECO:0000256" key="3">
    <source>
        <dbReference type="ARBA" id="ARBA00022475"/>
    </source>
</evidence>
<evidence type="ECO:0000313" key="13">
    <source>
        <dbReference type="EMBL" id="MFD1429881.1"/>
    </source>
</evidence>
<gene>
    <name evidence="13" type="primary">yidC</name>
    <name evidence="13" type="ORF">ACFQ4P_06430</name>
</gene>
<keyword evidence="14" id="KW-1185">Reference proteome</keyword>
<feature type="region of interest" description="Disordered" evidence="10">
    <location>
        <begin position="293"/>
        <end position="325"/>
    </location>
</feature>
<feature type="transmembrane region" description="Helical" evidence="11">
    <location>
        <begin position="180"/>
        <end position="200"/>
    </location>
</feature>
<keyword evidence="7 11" id="KW-0472">Membrane</keyword>
<evidence type="ECO:0000256" key="11">
    <source>
        <dbReference type="SAM" id="Phobius"/>
    </source>
</evidence>
<comment type="similarity">
    <text evidence="9">Belongs to the OXA1/ALB3/YidC family.</text>
</comment>
<dbReference type="EMBL" id="JBHTOC010000008">
    <property type="protein sequence ID" value="MFD1429881.1"/>
    <property type="molecule type" value="Genomic_DNA"/>
</dbReference>
<keyword evidence="3" id="KW-1003">Cell membrane</keyword>
<evidence type="ECO:0000256" key="8">
    <source>
        <dbReference type="ARBA" id="ARBA00023186"/>
    </source>
</evidence>
<feature type="transmembrane region" description="Helical" evidence="11">
    <location>
        <begin position="220"/>
        <end position="237"/>
    </location>
</feature>
<keyword evidence="6 11" id="KW-1133">Transmembrane helix</keyword>
<evidence type="ECO:0000256" key="4">
    <source>
        <dbReference type="ARBA" id="ARBA00022692"/>
    </source>
</evidence>
<protein>
    <submittedName>
        <fullName evidence="13">Membrane protein insertase YidC</fullName>
    </submittedName>
</protein>
<feature type="transmembrane region" description="Helical" evidence="11">
    <location>
        <begin position="243"/>
        <end position="262"/>
    </location>
</feature>
<dbReference type="PROSITE" id="PS51257">
    <property type="entry name" value="PROKAR_LIPOPROTEIN"/>
    <property type="match status" value="1"/>
</dbReference>
<evidence type="ECO:0000313" key="14">
    <source>
        <dbReference type="Proteomes" id="UP001597196"/>
    </source>
</evidence>
<feature type="transmembrane region" description="Helical" evidence="11">
    <location>
        <begin position="69"/>
        <end position="90"/>
    </location>
</feature>
<evidence type="ECO:0000259" key="12">
    <source>
        <dbReference type="Pfam" id="PF02096"/>
    </source>
</evidence>
<reference evidence="14" key="1">
    <citation type="journal article" date="2019" name="Int. J. Syst. Evol. Microbiol.">
        <title>The Global Catalogue of Microorganisms (GCM) 10K type strain sequencing project: providing services to taxonomists for standard genome sequencing and annotation.</title>
        <authorList>
            <consortium name="The Broad Institute Genomics Platform"/>
            <consortium name="The Broad Institute Genome Sequencing Center for Infectious Disease"/>
            <person name="Wu L."/>
            <person name="Ma J."/>
        </authorList>
    </citation>
    <scope>NUCLEOTIDE SEQUENCE [LARGE SCALE GENOMIC DNA]</scope>
    <source>
        <strain evidence="14">CCM 8980</strain>
    </source>
</reference>
<dbReference type="InterPro" id="IPR001708">
    <property type="entry name" value="YidC/ALB3/OXA1/COX18"/>
</dbReference>
<organism evidence="13 14">
    <name type="scientific">Lacticaseibacillus mingshuiensis</name>
    <dbReference type="NCBI Taxonomy" id="2799574"/>
    <lineage>
        <taxon>Bacteria</taxon>
        <taxon>Bacillati</taxon>
        <taxon>Bacillota</taxon>
        <taxon>Bacilli</taxon>
        <taxon>Lactobacillales</taxon>
        <taxon>Lactobacillaceae</taxon>
        <taxon>Lacticaseibacillus</taxon>
    </lineage>
</organism>
<dbReference type="PRINTS" id="PR00701">
    <property type="entry name" value="60KDINNERMP"/>
</dbReference>
<keyword evidence="5" id="KW-0653">Protein transport</keyword>
<dbReference type="InterPro" id="IPR047196">
    <property type="entry name" value="YidC_ALB_C"/>
</dbReference>
<evidence type="ECO:0000256" key="6">
    <source>
        <dbReference type="ARBA" id="ARBA00022989"/>
    </source>
</evidence>
<dbReference type="InterPro" id="IPR028055">
    <property type="entry name" value="YidC/Oxa/ALB_C"/>
</dbReference>
<keyword evidence="2" id="KW-0813">Transport</keyword>
<dbReference type="Proteomes" id="UP001597196">
    <property type="component" value="Unassembled WGS sequence"/>
</dbReference>
<proteinExistence type="inferred from homology"/>
<comment type="subcellular location">
    <subcellularLocation>
        <location evidence="1">Cell membrane</location>
        <topology evidence="1">Multi-pass membrane protein</topology>
    </subcellularLocation>
    <subcellularLocation>
        <location evidence="9">Membrane</location>
        <topology evidence="9">Multi-pass membrane protein</topology>
    </subcellularLocation>
</comment>
<evidence type="ECO:0000256" key="2">
    <source>
        <dbReference type="ARBA" id="ARBA00022448"/>
    </source>
</evidence>
<name>A0ABW4CIY0_9LACO</name>
<dbReference type="NCBIfam" id="TIGR03592">
    <property type="entry name" value="yidC_oxa1_cterm"/>
    <property type="match status" value="1"/>
</dbReference>
<keyword evidence="4 9" id="KW-0812">Transmembrane</keyword>
<evidence type="ECO:0000256" key="9">
    <source>
        <dbReference type="RuleBase" id="RU003945"/>
    </source>
</evidence>
<accession>A0ABW4CIY0</accession>
<sequence>MHKMKRWLTFGGLGSLALFLTACGNQTLQRATQLKAPTSGIYGWMYKVFGLPIAHLMQWLAGIIGGPSAYGIAILVITLVVRLVLLPLMLNQQRKMTISQEKMKVLKPQIDILQAEMKKHQGDQQATLQLNTTMQEVYRKNNTSMIPSMGCLTLLIQLPIFSGLYQAVAYSPEISKSTFFGIPLGHTNIIITIVATLLYLVQSWLMMQSVPAEQRQAMRVSALLSPAMTFFFCLMYNAGLGLYFLAGGVIIVIQQIIVTYIITPNIRKKMDADLVDNPPVIVVDETTFAKPAQPLYETETSTGDHTTGKSRPTGHGRNAGRQNHR</sequence>
<feature type="domain" description="Membrane insertase YidC/Oxa/ALB C-terminal" evidence="12">
    <location>
        <begin position="70"/>
        <end position="259"/>
    </location>
</feature>
<dbReference type="PANTHER" id="PTHR12428:SF65">
    <property type="entry name" value="CYTOCHROME C OXIDASE ASSEMBLY PROTEIN COX18, MITOCHONDRIAL"/>
    <property type="match status" value="1"/>
</dbReference>
<comment type="caution">
    <text evidence="13">The sequence shown here is derived from an EMBL/GenBank/DDBJ whole genome shotgun (WGS) entry which is preliminary data.</text>
</comment>
<evidence type="ECO:0000256" key="10">
    <source>
        <dbReference type="SAM" id="MobiDB-lite"/>
    </source>
</evidence>
<evidence type="ECO:0000256" key="7">
    <source>
        <dbReference type="ARBA" id="ARBA00023136"/>
    </source>
</evidence>